<name>A0A951PSH3_9CYAN</name>
<organism evidence="1 2">
    <name type="scientific">Symplocastrum torsivum CPER-KK1</name>
    <dbReference type="NCBI Taxonomy" id="450513"/>
    <lineage>
        <taxon>Bacteria</taxon>
        <taxon>Bacillati</taxon>
        <taxon>Cyanobacteriota</taxon>
        <taxon>Cyanophyceae</taxon>
        <taxon>Oscillatoriophycideae</taxon>
        <taxon>Oscillatoriales</taxon>
        <taxon>Microcoleaceae</taxon>
        <taxon>Symplocastrum</taxon>
    </lineage>
</organism>
<gene>
    <name evidence="1" type="ORF">KME25_29505</name>
</gene>
<dbReference type="Proteomes" id="UP000753908">
    <property type="component" value="Unassembled WGS sequence"/>
</dbReference>
<protein>
    <submittedName>
        <fullName evidence="1">Uncharacterized protein</fullName>
    </submittedName>
</protein>
<evidence type="ECO:0000313" key="1">
    <source>
        <dbReference type="EMBL" id="MBW4548539.1"/>
    </source>
</evidence>
<dbReference type="AlphaFoldDB" id="A0A951PSH3"/>
<evidence type="ECO:0000313" key="2">
    <source>
        <dbReference type="Proteomes" id="UP000753908"/>
    </source>
</evidence>
<proteinExistence type="predicted"/>
<comment type="caution">
    <text evidence="1">The sequence shown here is derived from an EMBL/GenBank/DDBJ whole genome shotgun (WGS) entry which is preliminary data.</text>
</comment>
<reference evidence="1" key="2">
    <citation type="journal article" date="2022" name="Microbiol. Resour. Announc.">
        <title>Metagenome Sequencing to Explore Phylogenomics of Terrestrial Cyanobacteria.</title>
        <authorList>
            <person name="Ward R.D."/>
            <person name="Stajich J.E."/>
            <person name="Johansen J.R."/>
            <person name="Huntemann M."/>
            <person name="Clum A."/>
            <person name="Foster B."/>
            <person name="Foster B."/>
            <person name="Roux S."/>
            <person name="Palaniappan K."/>
            <person name="Varghese N."/>
            <person name="Mukherjee S."/>
            <person name="Reddy T.B.K."/>
            <person name="Daum C."/>
            <person name="Copeland A."/>
            <person name="Chen I.A."/>
            <person name="Ivanova N.N."/>
            <person name="Kyrpides N.C."/>
            <person name="Shapiro N."/>
            <person name="Eloe-Fadrosh E.A."/>
            <person name="Pietrasiak N."/>
        </authorList>
    </citation>
    <scope>NUCLEOTIDE SEQUENCE</scope>
    <source>
        <strain evidence="1">CPER-KK1</strain>
    </source>
</reference>
<accession>A0A951PSH3</accession>
<sequence>MSGLSPLPIQLSQRQQAIVQQILRRHTSSQRLVRQVQIILKAHQGELAEKFSRTAARSHFGKKL</sequence>
<dbReference type="EMBL" id="JAHHIF010000064">
    <property type="protein sequence ID" value="MBW4548539.1"/>
    <property type="molecule type" value="Genomic_DNA"/>
</dbReference>
<reference evidence="1" key="1">
    <citation type="submission" date="2021-05" db="EMBL/GenBank/DDBJ databases">
        <authorList>
            <person name="Pietrasiak N."/>
            <person name="Ward R."/>
            <person name="Stajich J.E."/>
            <person name="Kurbessoian T."/>
        </authorList>
    </citation>
    <scope>NUCLEOTIDE SEQUENCE</scope>
    <source>
        <strain evidence="1">CPER-KK1</strain>
    </source>
</reference>